<evidence type="ECO:0000313" key="3">
    <source>
        <dbReference type="EMBL" id="AFC99278.1"/>
    </source>
</evidence>
<proteinExistence type="inferred from homology"/>
<dbReference type="HAMAP" id="MF_00634">
    <property type="entry name" value="UPF0235"/>
    <property type="match status" value="1"/>
</dbReference>
<dbReference type="SUPFAM" id="SSF69786">
    <property type="entry name" value="YggU-like"/>
    <property type="match status" value="1"/>
</dbReference>
<comment type="similarity">
    <text evidence="1 2">Belongs to the UPF0235 family.</text>
</comment>
<dbReference type="SMART" id="SM01152">
    <property type="entry name" value="DUF167"/>
    <property type="match status" value="1"/>
</dbReference>
<name>H8I581_METCZ</name>
<dbReference type="STRING" id="1041930.Mtc_0512"/>
<sequence length="114" mass="12691">MFLLVKNDFYLMSFEDAIRAIQGGVVIDFEVSPGAGVTRVPCGYNEWRKRIEARLRAPPERGRANEELMVALSRLFRVPRASVEIASGVANGKKSVKIRGITREDAINALRGML</sequence>
<gene>
    <name evidence="3" type="ordered locus">Mtc_0512</name>
</gene>
<accession>H8I581</accession>
<dbReference type="EMBL" id="CP003243">
    <property type="protein sequence ID" value="AFC99278.1"/>
    <property type="molecule type" value="Genomic_DNA"/>
</dbReference>
<dbReference type="Gene3D" id="3.30.1200.10">
    <property type="entry name" value="YggU-like"/>
    <property type="match status" value="1"/>
</dbReference>
<dbReference type="InterPro" id="IPR003746">
    <property type="entry name" value="DUF167"/>
</dbReference>
<dbReference type="InterPro" id="IPR036591">
    <property type="entry name" value="YggU-like_sf"/>
</dbReference>
<dbReference type="Proteomes" id="UP000005233">
    <property type="component" value="Chromosome"/>
</dbReference>
<dbReference type="HOGENOM" id="CLU_130694_6_1_2"/>
<dbReference type="Pfam" id="PF02594">
    <property type="entry name" value="DUF167"/>
    <property type="match status" value="1"/>
</dbReference>
<protein>
    <recommendedName>
        <fullName evidence="2">UPF0235 protein Mtc_0512</fullName>
    </recommendedName>
</protein>
<organism evidence="3 4">
    <name type="scientific">Methanocella conradii (strain DSM 24694 / JCM 17849 / CGMCC 1.5162 / HZ254)</name>
    <dbReference type="NCBI Taxonomy" id="1041930"/>
    <lineage>
        <taxon>Archaea</taxon>
        <taxon>Methanobacteriati</taxon>
        <taxon>Methanobacteriota</taxon>
        <taxon>Stenosarchaea group</taxon>
        <taxon>Methanomicrobia</taxon>
        <taxon>Methanocellales</taxon>
        <taxon>Methanocellaceae</taxon>
        <taxon>Methanocella</taxon>
    </lineage>
</organism>
<keyword evidence="4" id="KW-1185">Reference proteome</keyword>
<evidence type="ECO:0000256" key="1">
    <source>
        <dbReference type="ARBA" id="ARBA00010364"/>
    </source>
</evidence>
<dbReference type="KEGG" id="mez:Mtc_0512"/>
<evidence type="ECO:0000313" key="4">
    <source>
        <dbReference type="Proteomes" id="UP000005233"/>
    </source>
</evidence>
<dbReference type="eggNOG" id="arCOG04058">
    <property type="taxonomic scope" value="Archaea"/>
</dbReference>
<dbReference type="AlphaFoldDB" id="H8I581"/>
<dbReference type="NCBIfam" id="TIGR00251">
    <property type="entry name" value="DUF167 family protein"/>
    <property type="match status" value="1"/>
</dbReference>
<evidence type="ECO:0000256" key="2">
    <source>
        <dbReference type="HAMAP-Rule" id="MF_00634"/>
    </source>
</evidence>
<reference evidence="3 4" key="1">
    <citation type="journal article" date="2012" name="J. Bacteriol.">
        <title>Complete genome sequence of a thermophilic methanogen, Methanocella conradii HZ254, isolated from Chinese rice field soil.</title>
        <authorList>
            <person name="Lu Z."/>
            <person name="Lu Y."/>
        </authorList>
    </citation>
    <scope>NUCLEOTIDE SEQUENCE [LARGE SCALE GENOMIC DNA]</scope>
    <source>
        <strain evidence="4">DSM 24694 / JCM 17849 / CGMCC 1.5162 / HZ254</strain>
    </source>
</reference>